<accession>A0ABN8S866</accession>
<sequence length="720" mass="80787">ENESDIESNSDDSVGRNKSLQYSLEESEEERSDSTDRSDNESNSDSEIDKDDSASFIYGVESADPVCVKLNDLIRRGKIEKSRIFYKYLKDVLEVYYDPLHKYDKDVIEFFNSITYLGGRKVACFIRGPINCKEGRGSHLNTNNEKRMNLGGPAYKTCLKHQAGYTNKPGVWKPLSLGHLSLLQIFNSLPVLKTGELIAYPCCLANDGTALKPAIEFDERLKENVGLTRNLKIDFVKSNPQPTTAFLKDNLVTEAIVSSVTSLDNKCSLPCAIEYATKAGKTAESCKEMFEKQVRILQTCEACQTRSLVTKHILGHCYEQCQSFCETCFGMKELCEECKAKGHVSYHPAIRACSWCLENGAQCVRRVIFVIVADCETGNKGAFILIRKSYVCHTIIPELDKFTENNRLGMYPSPISVAVGKYGWLLFLTWDSKQGSSILHRARLHSPVDKISVVKKNLPSNQVQCVQDVAFLSSQDGPVLVVELEKNNCYLTPSKITSSKRWDELKQQFSLTMTGTLVETRKQADRFLQSKEKEYSTNGHDMEQINFQDKAVQDHIQAITLIDRELMYLAAASSKRILSAQLKYDGYGICATNVQEVIGYGEGWECVTSVCFWRNKLFASHAEGISVVCLESHQCHAVYRSNHAKCTVVPFKNGALFTDQQEATLYQIDEEENIHIFAGSETEGSLDGLVAECKFKQPMGIAWSLTTLSTCVIHSQIVLK</sequence>
<evidence type="ECO:0000313" key="3">
    <source>
        <dbReference type="Proteomes" id="UP001159405"/>
    </source>
</evidence>
<dbReference type="Proteomes" id="UP001159405">
    <property type="component" value="Unassembled WGS sequence"/>
</dbReference>
<feature type="non-terminal residue" evidence="2">
    <location>
        <position position="1"/>
    </location>
</feature>
<evidence type="ECO:0000313" key="2">
    <source>
        <dbReference type="EMBL" id="CAH3187704.1"/>
    </source>
</evidence>
<feature type="region of interest" description="Disordered" evidence="1">
    <location>
        <begin position="1"/>
        <end position="50"/>
    </location>
</feature>
<proteinExistence type="predicted"/>
<protein>
    <submittedName>
        <fullName evidence="2">Uncharacterized protein</fullName>
    </submittedName>
</protein>
<comment type="caution">
    <text evidence="2">The sequence shown here is derived from an EMBL/GenBank/DDBJ whole genome shotgun (WGS) entry which is preliminary data.</text>
</comment>
<name>A0ABN8S866_9CNID</name>
<dbReference type="InterPro" id="IPR011042">
    <property type="entry name" value="6-blade_b-propeller_TolB-like"/>
</dbReference>
<evidence type="ECO:0000256" key="1">
    <source>
        <dbReference type="SAM" id="MobiDB-lite"/>
    </source>
</evidence>
<dbReference type="EMBL" id="CALNXK010000563">
    <property type="protein sequence ID" value="CAH3187704.1"/>
    <property type="molecule type" value="Genomic_DNA"/>
</dbReference>
<reference evidence="2 3" key="1">
    <citation type="submission" date="2022-05" db="EMBL/GenBank/DDBJ databases">
        <authorList>
            <consortium name="Genoscope - CEA"/>
            <person name="William W."/>
        </authorList>
    </citation>
    <scope>NUCLEOTIDE SEQUENCE [LARGE SCALE GENOMIC DNA]</scope>
</reference>
<organism evidence="2 3">
    <name type="scientific">Porites lobata</name>
    <dbReference type="NCBI Taxonomy" id="104759"/>
    <lineage>
        <taxon>Eukaryota</taxon>
        <taxon>Metazoa</taxon>
        <taxon>Cnidaria</taxon>
        <taxon>Anthozoa</taxon>
        <taxon>Hexacorallia</taxon>
        <taxon>Scleractinia</taxon>
        <taxon>Fungiina</taxon>
        <taxon>Poritidae</taxon>
        <taxon>Porites</taxon>
    </lineage>
</organism>
<keyword evidence="3" id="KW-1185">Reference proteome</keyword>
<dbReference type="Gene3D" id="2.120.10.30">
    <property type="entry name" value="TolB, C-terminal domain"/>
    <property type="match status" value="1"/>
</dbReference>
<gene>
    <name evidence="2" type="ORF">PLOB_00038175</name>
</gene>
<feature type="compositionally biased region" description="Acidic residues" evidence="1">
    <location>
        <begin position="1"/>
        <end position="10"/>
    </location>
</feature>